<keyword evidence="1" id="KW-0732">Signal</keyword>
<evidence type="ECO:0000313" key="2">
    <source>
        <dbReference type="EMBL" id="KAI1699073.1"/>
    </source>
</evidence>
<evidence type="ECO:0000313" key="3">
    <source>
        <dbReference type="Proteomes" id="UP001201812"/>
    </source>
</evidence>
<accession>A0AAD4MLY3</accession>
<proteinExistence type="predicted"/>
<comment type="caution">
    <text evidence="2">The sequence shown here is derived from an EMBL/GenBank/DDBJ whole genome shotgun (WGS) entry which is preliminary data.</text>
</comment>
<feature type="signal peptide" evidence="1">
    <location>
        <begin position="1"/>
        <end position="21"/>
    </location>
</feature>
<organism evidence="2 3">
    <name type="scientific">Ditylenchus destructor</name>
    <dbReference type="NCBI Taxonomy" id="166010"/>
    <lineage>
        <taxon>Eukaryota</taxon>
        <taxon>Metazoa</taxon>
        <taxon>Ecdysozoa</taxon>
        <taxon>Nematoda</taxon>
        <taxon>Chromadorea</taxon>
        <taxon>Rhabditida</taxon>
        <taxon>Tylenchina</taxon>
        <taxon>Tylenchomorpha</taxon>
        <taxon>Sphaerularioidea</taxon>
        <taxon>Anguinidae</taxon>
        <taxon>Anguininae</taxon>
        <taxon>Ditylenchus</taxon>
    </lineage>
</organism>
<feature type="chain" id="PRO_5042041093" evidence="1">
    <location>
        <begin position="22"/>
        <end position="124"/>
    </location>
</feature>
<dbReference type="Proteomes" id="UP001201812">
    <property type="component" value="Unassembled WGS sequence"/>
</dbReference>
<dbReference type="AlphaFoldDB" id="A0AAD4MLY3"/>
<reference evidence="2" key="1">
    <citation type="submission" date="2022-01" db="EMBL/GenBank/DDBJ databases">
        <title>Genome Sequence Resource for Two Populations of Ditylenchus destructor, the Migratory Endoparasitic Phytonematode.</title>
        <authorList>
            <person name="Zhang H."/>
            <person name="Lin R."/>
            <person name="Xie B."/>
        </authorList>
    </citation>
    <scope>NUCLEOTIDE SEQUENCE</scope>
    <source>
        <strain evidence="2">BazhouSP</strain>
    </source>
</reference>
<keyword evidence="3" id="KW-1185">Reference proteome</keyword>
<gene>
    <name evidence="2" type="ORF">DdX_17542</name>
</gene>
<sequence>MDRSLLLLFLCVFALSEVLLAARKVRLRDISGMNNSSDVPRERSFSCDNLLDQCDKMCNGSAKSGGAGSDSDGSTMIYCRCKGERKHYTESACTEACKTHLGLDSGKVEMEGRCFCRYPGSCWL</sequence>
<dbReference type="EMBL" id="JAKKPZ010000193">
    <property type="protein sequence ID" value="KAI1699073.1"/>
    <property type="molecule type" value="Genomic_DNA"/>
</dbReference>
<protein>
    <submittedName>
        <fullName evidence="2">Uncharacterized protein</fullName>
    </submittedName>
</protein>
<evidence type="ECO:0000256" key="1">
    <source>
        <dbReference type="SAM" id="SignalP"/>
    </source>
</evidence>
<name>A0AAD4MLY3_9BILA</name>